<dbReference type="InterPro" id="IPR015816">
    <property type="entry name" value="Vitellinogen_b-sht_N"/>
</dbReference>
<dbReference type="AlphaFoldDB" id="A0A7T8KGT0"/>
<keyword evidence="1" id="KW-0732">Signal</keyword>
<dbReference type="Gene3D" id="2.30.230.10">
    <property type="entry name" value="Lipovitellin, beta-sheet shell regions, chain A"/>
    <property type="match status" value="1"/>
</dbReference>
<evidence type="ECO:0000256" key="1">
    <source>
        <dbReference type="ARBA" id="ARBA00022729"/>
    </source>
</evidence>
<dbReference type="Proteomes" id="UP000595437">
    <property type="component" value="Chromosome 5"/>
</dbReference>
<protein>
    <submittedName>
        <fullName evidence="3">Vitellogenin 2</fullName>
    </submittedName>
</protein>
<reference evidence="4" key="1">
    <citation type="submission" date="2021-01" db="EMBL/GenBank/DDBJ databases">
        <title>Caligus Genome Assembly.</title>
        <authorList>
            <person name="Gallardo-Escarate C."/>
        </authorList>
    </citation>
    <scope>NUCLEOTIDE SEQUENCE [LARGE SCALE GENOMIC DNA]</scope>
</reference>
<dbReference type="InterPro" id="IPR015819">
    <property type="entry name" value="Lipid_transp_b-sht_shell"/>
</dbReference>
<keyword evidence="4" id="KW-1185">Reference proteome</keyword>
<dbReference type="InterPro" id="IPR001747">
    <property type="entry name" value="Vitellogenin_N"/>
</dbReference>
<dbReference type="EMBL" id="CP045894">
    <property type="protein sequence ID" value="QQP55604.1"/>
    <property type="molecule type" value="Genomic_DNA"/>
</dbReference>
<proteinExistence type="predicted"/>
<evidence type="ECO:0000259" key="2">
    <source>
        <dbReference type="Pfam" id="PF01347"/>
    </source>
</evidence>
<dbReference type="Pfam" id="PF01347">
    <property type="entry name" value="Vitellogenin_N"/>
    <property type="match status" value="1"/>
</dbReference>
<gene>
    <name evidence="3" type="ORF">FKW44_008852</name>
</gene>
<dbReference type="SUPFAM" id="SSF56968">
    <property type="entry name" value="Lipovitellin-phosvitin complex, beta-sheet shell regions"/>
    <property type="match status" value="1"/>
</dbReference>
<sequence length="82" mass="9583">MSIFLIQIVKDSSATQNYWKVSEENIEGVCDVIYQINELPEYIVKERSEYFPQMEACSSKKFFEVTKTKEIDSCRKSAFIPT</sequence>
<feature type="domain" description="Vitellogenin" evidence="2">
    <location>
        <begin position="2"/>
        <end position="76"/>
    </location>
</feature>
<evidence type="ECO:0000313" key="3">
    <source>
        <dbReference type="EMBL" id="QQP55604.1"/>
    </source>
</evidence>
<accession>A0A7T8KGT0</accession>
<name>A0A7T8KGT0_CALRO</name>
<dbReference type="GO" id="GO:0005319">
    <property type="term" value="F:lipid transporter activity"/>
    <property type="evidence" value="ECO:0007669"/>
    <property type="project" value="InterPro"/>
</dbReference>
<organism evidence="3 4">
    <name type="scientific">Caligus rogercresseyi</name>
    <name type="common">Sea louse</name>
    <dbReference type="NCBI Taxonomy" id="217165"/>
    <lineage>
        <taxon>Eukaryota</taxon>
        <taxon>Metazoa</taxon>
        <taxon>Ecdysozoa</taxon>
        <taxon>Arthropoda</taxon>
        <taxon>Crustacea</taxon>
        <taxon>Multicrustacea</taxon>
        <taxon>Hexanauplia</taxon>
        <taxon>Copepoda</taxon>
        <taxon>Siphonostomatoida</taxon>
        <taxon>Caligidae</taxon>
        <taxon>Caligus</taxon>
    </lineage>
</organism>
<evidence type="ECO:0000313" key="4">
    <source>
        <dbReference type="Proteomes" id="UP000595437"/>
    </source>
</evidence>
<dbReference type="OrthoDB" id="160294at2759"/>